<dbReference type="GO" id="GO:0051087">
    <property type="term" value="F:protein-folding chaperone binding"/>
    <property type="evidence" value="ECO:0007669"/>
    <property type="project" value="InterPro"/>
</dbReference>
<dbReference type="InterPro" id="IPR009012">
    <property type="entry name" value="GrpE_head"/>
</dbReference>
<evidence type="ECO:0000256" key="1">
    <source>
        <dbReference type="ARBA" id="ARBA00023186"/>
    </source>
</evidence>
<dbReference type="GO" id="GO:0042803">
    <property type="term" value="F:protein homodimerization activity"/>
    <property type="evidence" value="ECO:0007669"/>
    <property type="project" value="InterPro"/>
</dbReference>
<dbReference type="Gene3D" id="2.30.22.10">
    <property type="entry name" value="Head domain of nucleotide exchange factor GrpE"/>
    <property type="match status" value="1"/>
</dbReference>
<feature type="coiled-coil region" evidence="2">
    <location>
        <begin position="21"/>
        <end position="48"/>
    </location>
</feature>
<evidence type="ECO:0000313" key="4">
    <source>
        <dbReference type="Proteomes" id="UP000327030"/>
    </source>
</evidence>
<dbReference type="KEGG" id="pxv:FXF36_05460"/>
<dbReference type="GO" id="GO:0006457">
    <property type="term" value="P:protein folding"/>
    <property type="evidence" value="ECO:0007669"/>
    <property type="project" value="InterPro"/>
</dbReference>
<organism evidence="3 4">
    <name type="scientific">Pseudobutyrivibrio xylanivorans</name>
    <dbReference type="NCBI Taxonomy" id="185007"/>
    <lineage>
        <taxon>Bacteria</taxon>
        <taxon>Bacillati</taxon>
        <taxon>Bacillota</taxon>
        <taxon>Clostridia</taxon>
        <taxon>Lachnospirales</taxon>
        <taxon>Lachnospiraceae</taxon>
        <taxon>Pseudobutyrivibrio</taxon>
    </lineage>
</organism>
<dbReference type="OrthoDB" id="9812586at2"/>
<dbReference type="AlphaFoldDB" id="A0A5P6VRL0"/>
<dbReference type="RefSeq" id="WP_151622832.1">
    <property type="nucleotide sequence ID" value="NZ_CP043028.1"/>
</dbReference>
<evidence type="ECO:0000256" key="2">
    <source>
        <dbReference type="SAM" id="Coils"/>
    </source>
</evidence>
<keyword evidence="1" id="KW-0143">Chaperone</keyword>
<name>A0A5P6VRL0_PSEXY</name>
<dbReference type="InterPro" id="IPR000740">
    <property type="entry name" value="GrpE"/>
</dbReference>
<dbReference type="Proteomes" id="UP000327030">
    <property type="component" value="Chromosome 1"/>
</dbReference>
<sequence length="176" mass="20189">MGVFNHKNKQNNNSDFEGDGSEKLILQNNEILNQLQDISNKIDTLDKSNKKFLMSASINKTEYLEQRIKNIKNGIIGILDNVDILALQMKSIDNENIQAGIDMVLGELKKEIHSVEIKEIEVKTGDKFDPDFHNCIETYFDDNYQEDTILSVRKKGYLDLDNNLVIRTAEVVVNKR</sequence>
<dbReference type="EMBL" id="CP043028">
    <property type="protein sequence ID" value="QFJ54339.1"/>
    <property type="molecule type" value="Genomic_DNA"/>
</dbReference>
<proteinExistence type="predicted"/>
<keyword evidence="2" id="KW-0175">Coiled coil</keyword>
<dbReference type="Pfam" id="PF01025">
    <property type="entry name" value="GrpE"/>
    <property type="match status" value="1"/>
</dbReference>
<reference evidence="4" key="1">
    <citation type="submission" date="2019-08" db="EMBL/GenBank/DDBJ databases">
        <title>Complete Genome Sequence of the Polysaccharide-Degrading Rumen Bacterium Pseudobutyrivibrio xylanivorans MA3014.</title>
        <authorList>
            <person name="Palevich N."/>
            <person name="Maclean P.H."/>
            <person name="Kelly W.J."/>
            <person name="Leahy S.C."/>
            <person name="Rakonjac J."/>
            <person name="Attwood G.T."/>
        </authorList>
    </citation>
    <scope>NUCLEOTIDE SEQUENCE [LARGE SCALE GENOMIC DNA]</scope>
    <source>
        <strain evidence="4">MA3014</strain>
    </source>
</reference>
<accession>A0A5P6VRL0</accession>
<dbReference type="SUPFAM" id="SSF51064">
    <property type="entry name" value="Head domain of nucleotide exchange factor GrpE"/>
    <property type="match status" value="1"/>
</dbReference>
<protein>
    <submittedName>
        <fullName evidence="3">Nucleotide exchange factor GrpE</fullName>
    </submittedName>
</protein>
<gene>
    <name evidence="3" type="ORF">FXF36_05460</name>
</gene>
<dbReference type="GO" id="GO:0000774">
    <property type="term" value="F:adenyl-nucleotide exchange factor activity"/>
    <property type="evidence" value="ECO:0007669"/>
    <property type="project" value="InterPro"/>
</dbReference>
<evidence type="ECO:0000313" key="3">
    <source>
        <dbReference type="EMBL" id="QFJ54339.1"/>
    </source>
</evidence>